<keyword evidence="4" id="KW-0547">Nucleotide-binding</keyword>
<feature type="region of interest" description="Disordered" evidence="9">
    <location>
        <begin position="352"/>
        <end position="376"/>
    </location>
</feature>
<dbReference type="PROSITE" id="PS00108">
    <property type="entry name" value="PROTEIN_KINASE_ST"/>
    <property type="match status" value="1"/>
</dbReference>
<dbReference type="InterPro" id="IPR011009">
    <property type="entry name" value="Kinase-like_dom_sf"/>
</dbReference>
<comment type="caution">
    <text evidence="11">The sequence shown here is derived from an EMBL/GenBank/DDBJ whole genome shotgun (WGS) entry which is preliminary data.</text>
</comment>
<evidence type="ECO:0000256" key="6">
    <source>
        <dbReference type="ARBA" id="ARBA00022840"/>
    </source>
</evidence>
<name>A0A1R0H3W9_9FUNG</name>
<dbReference type="EC" id="2.7.11.1" evidence="1"/>
<feature type="compositionally biased region" description="Basic and acidic residues" evidence="9">
    <location>
        <begin position="225"/>
        <end position="236"/>
    </location>
</feature>
<dbReference type="EMBL" id="LSSL01000734">
    <property type="protein sequence ID" value="OLY83825.1"/>
    <property type="molecule type" value="Genomic_DNA"/>
</dbReference>
<feature type="domain" description="Protein kinase" evidence="10">
    <location>
        <begin position="1"/>
        <end position="583"/>
    </location>
</feature>
<dbReference type="Pfam" id="PF00069">
    <property type="entry name" value="Pkinase"/>
    <property type="match status" value="2"/>
</dbReference>
<reference evidence="11 12" key="1">
    <citation type="journal article" date="2016" name="Mol. Biol. Evol.">
        <title>Genome-Wide Survey of Gut Fungi (Harpellales) Reveals the First Horizontally Transferred Ubiquitin Gene from a Mosquito Host.</title>
        <authorList>
            <person name="Wang Y."/>
            <person name="White M.M."/>
            <person name="Kvist S."/>
            <person name="Moncalvo J.M."/>
        </authorList>
    </citation>
    <scope>NUCLEOTIDE SEQUENCE [LARGE SCALE GENOMIC DNA]</scope>
    <source>
        <strain evidence="11 12">ALG-7-W6</strain>
    </source>
</reference>
<dbReference type="GO" id="GO:0004674">
    <property type="term" value="F:protein serine/threonine kinase activity"/>
    <property type="evidence" value="ECO:0007669"/>
    <property type="project" value="UniProtKB-KW"/>
</dbReference>
<accession>A0A1R0H3W9</accession>
<dbReference type="Gene3D" id="1.10.510.10">
    <property type="entry name" value="Transferase(Phosphotransferase) domain 1"/>
    <property type="match status" value="2"/>
</dbReference>
<dbReference type="GO" id="GO:0005524">
    <property type="term" value="F:ATP binding"/>
    <property type="evidence" value="ECO:0007669"/>
    <property type="project" value="UniProtKB-KW"/>
</dbReference>
<evidence type="ECO:0000259" key="10">
    <source>
        <dbReference type="PROSITE" id="PS50011"/>
    </source>
</evidence>
<evidence type="ECO:0000256" key="9">
    <source>
        <dbReference type="SAM" id="MobiDB-lite"/>
    </source>
</evidence>
<evidence type="ECO:0000256" key="2">
    <source>
        <dbReference type="ARBA" id="ARBA00022527"/>
    </source>
</evidence>
<evidence type="ECO:0000256" key="4">
    <source>
        <dbReference type="ARBA" id="ARBA00022741"/>
    </source>
</evidence>
<dbReference type="STRING" id="133383.A0A1R0H3W9"/>
<dbReference type="SMART" id="SM00220">
    <property type="entry name" value="S_TKc"/>
    <property type="match status" value="1"/>
</dbReference>
<evidence type="ECO:0000313" key="11">
    <source>
        <dbReference type="EMBL" id="OLY83825.1"/>
    </source>
</evidence>
<feature type="region of interest" description="Disordered" evidence="9">
    <location>
        <begin position="220"/>
        <end position="239"/>
    </location>
</feature>
<feature type="compositionally biased region" description="Basic and acidic residues" evidence="9">
    <location>
        <begin position="358"/>
        <end position="376"/>
    </location>
</feature>
<comment type="catalytic activity">
    <reaction evidence="8">
        <text>L-seryl-[protein] + ATP = O-phospho-L-seryl-[protein] + ADP + H(+)</text>
        <dbReference type="Rhea" id="RHEA:17989"/>
        <dbReference type="Rhea" id="RHEA-COMP:9863"/>
        <dbReference type="Rhea" id="RHEA-COMP:11604"/>
        <dbReference type="ChEBI" id="CHEBI:15378"/>
        <dbReference type="ChEBI" id="CHEBI:29999"/>
        <dbReference type="ChEBI" id="CHEBI:30616"/>
        <dbReference type="ChEBI" id="CHEBI:83421"/>
        <dbReference type="ChEBI" id="CHEBI:456216"/>
        <dbReference type="EC" id="2.7.11.1"/>
    </reaction>
</comment>
<keyword evidence="5 11" id="KW-0418">Kinase</keyword>
<evidence type="ECO:0000256" key="7">
    <source>
        <dbReference type="ARBA" id="ARBA00047899"/>
    </source>
</evidence>
<evidence type="ECO:0000313" key="12">
    <source>
        <dbReference type="Proteomes" id="UP000187455"/>
    </source>
</evidence>
<dbReference type="PANTHER" id="PTHR24356:SF1">
    <property type="entry name" value="SERINE_THREONINE-PROTEIN KINASE GREATWALL"/>
    <property type="match status" value="1"/>
</dbReference>
<organism evidence="11 12">
    <name type="scientific">Smittium mucronatum</name>
    <dbReference type="NCBI Taxonomy" id="133383"/>
    <lineage>
        <taxon>Eukaryota</taxon>
        <taxon>Fungi</taxon>
        <taxon>Fungi incertae sedis</taxon>
        <taxon>Zoopagomycota</taxon>
        <taxon>Kickxellomycotina</taxon>
        <taxon>Harpellomycetes</taxon>
        <taxon>Harpellales</taxon>
        <taxon>Legeriomycetaceae</taxon>
        <taxon>Smittium</taxon>
    </lineage>
</organism>
<keyword evidence="6" id="KW-0067">ATP-binding</keyword>
<dbReference type="InterPro" id="IPR008271">
    <property type="entry name" value="Ser/Thr_kinase_AS"/>
</dbReference>
<evidence type="ECO:0000256" key="1">
    <source>
        <dbReference type="ARBA" id="ARBA00012513"/>
    </source>
</evidence>
<evidence type="ECO:0000256" key="8">
    <source>
        <dbReference type="ARBA" id="ARBA00048679"/>
    </source>
</evidence>
<gene>
    <name evidence="11" type="ORF">AYI68_g2021</name>
</gene>
<dbReference type="PROSITE" id="PS50011">
    <property type="entry name" value="PROTEIN_KINASE_DOM"/>
    <property type="match status" value="1"/>
</dbReference>
<evidence type="ECO:0000256" key="5">
    <source>
        <dbReference type="ARBA" id="ARBA00022777"/>
    </source>
</evidence>
<protein>
    <recommendedName>
        <fullName evidence="1">non-specific serine/threonine protein kinase</fullName>
        <ecNumber evidence="1">2.7.11.1</ecNumber>
    </recommendedName>
</protein>
<proteinExistence type="predicted"/>
<dbReference type="InterPro" id="IPR050236">
    <property type="entry name" value="Ser_Thr_kinase_AGC"/>
</dbReference>
<evidence type="ECO:0000256" key="3">
    <source>
        <dbReference type="ARBA" id="ARBA00022679"/>
    </source>
</evidence>
<dbReference type="PANTHER" id="PTHR24356">
    <property type="entry name" value="SERINE/THREONINE-PROTEIN KINASE"/>
    <property type="match status" value="1"/>
</dbReference>
<feature type="region of interest" description="Disordered" evidence="9">
    <location>
        <begin position="140"/>
        <end position="175"/>
    </location>
</feature>
<keyword evidence="3" id="KW-0808">Transferase</keyword>
<dbReference type="OrthoDB" id="68483at2759"/>
<dbReference type="GO" id="GO:0035556">
    <property type="term" value="P:intracellular signal transduction"/>
    <property type="evidence" value="ECO:0007669"/>
    <property type="project" value="TreeGrafter"/>
</dbReference>
<keyword evidence="2" id="KW-0723">Serine/threonine-protein kinase</keyword>
<dbReference type="InterPro" id="IPR000719">
    <property type="entry name" value="Prot_kinase_dom"/>
</dbReference>
<dbReference type="SUPFAM" id="SSF56112">
    <property type="entry name" value="Protein kinase-like (PK-like)"/>
    <property type="match status" value="1"/>
</dbReference>
<dbReference type="Proteomes" id="UP000187455">
    <property type="component" value="Unassembled WGS sequence"/>
</dbReference>
<sequence length="587" mass="66543">MVIEYAELGEIKWRNSDGIPILGFKKIQQIFHGLVLGLEYMHKLGILHRDIKPANLLLDQHNQVKITDFGVSFNGPPTSFDLYFNNFNLLKKDNITSSLIFRKSQAHNLSRHHRGVSVLFSKSDPRMSKALPELKDSFIKTPDSAKTNQNLTKSRRKTHGGRIMNRILPKSSPKPEKILKSKTSVYYSDPNYINDSPQLKNENNLKNKYFGWIKNMFKNKGNSEPPRKPLPIEKDSNQASANQTNDIQNFLDEIPQENNNPNGLFNFSDGSKSSINLSVENFSMSDTDEFFSSGSESSQYSFSSSSVNISNRLLSNLDNHDFSPRACLNPKNANMLDLWSGFSLDGISANETVPIDSPHQDRASETEEIVPEKPKEKSGTLIEVFGKFESLDNRKELQKTVGTPAFFAPELCCGTQELMRLIGLETDKYCDSSDSEDDCDYNGVSKFNGEILINRDNNSQNELQELDAIKSKNFTTKRKLKKFSKADCISPAVDYWAVGVTLYAFSFGKLPFLANNEYELFNLIPKAKPKLPPISMDLVVKDILEEEDRERKGSELLTMISRLLDKNCISRATAKEIKETRYFNEIN</sequence>
<keyword evidence="12" id="KW-1185">Reference proteome</keyword>
<dbReference type="AlphaFoldDB" id="A0A1R0H3W9"/>
<comment type="catalytic activity">
    <reaction evidence="7">
        <text>L-threonyl-[protein] + ATP = O-phospho-L-threonyl-[protein] + ADP + H(+)</text>
        <dbReference type="Rhea" id="RHEA:46608"/>
        <dbReference type="Rhea" id="RHEA-COMP:11060"/>
        <dbReference type="Rhea" id="RHEA-COMP:11605"/>
        <dbReference type="ChEBI" id="CHEBI:15378"/>
        <dbReference type="ChEBI" id="CHEBI:30013"/>
        <dbReference type="ChEBI" id="CHEBI:30616"/>
        <dbReference type="ChEBI" id="CHEBI:61977"/>
        <dbReference type="ChEBI" id="CHEBI:456216"/>
        <dbReference type="EC" id="2.7.11.1"/>
    </reaction>
</comment>